<dbReference type="GO" id="GO:0016788">
    <property type="term" value="F:hydrolase activity, acting on ester bonds"/>
    <property type="evidence" value="ECO:0007669"/>
    <property type="project" value="UniProtKB-ARBA"/>
</dbReference>
<dbReference type="Gene3D" id="3.40.50.1110">
    <property type="entry name" value="SGNH hydrolase"/>
    <property type="match status" value="1"/>
</dbReference>
<dbReference type="SUPFAM" id="SSF52266">
    <property type="entry name" value="SGNH hydrolase"/>
    <property type="match status" value="1"/>
</dbReference>
<evidence type="ECO:0000313" key="2">
    <source>
        <dbReference type="EMBL" id="SDH40803.1"/>
    </source>
</evidence>
<organism evidence="2 3">
    <name type="scientific">Flavobacterium omnivorum</name>
    <dbReference type="NCBI Taxonomy" id="178355"/>
    <lineage>
        <taxon>Bacteria</taxon>
        <taxon>Pseudomonadati</taxon>
        <taxon>Bacteroidota</taxon>
        <taxon>Flavobacteriia</taxon>
        <taxon>Flavobacteriales</taxon>
        <taxon>Flavobacteriaceae</taxon>
        <taxon>Flavobacterium</taxon>
    </lineage>
</organism>
<proteinExistence type="predicted"/>
<evidence type="ECO:0000259" key="1">
    <source>
        <dbReference type="Pfam" id="PF08885"/>
    </source>
</evidence>
<dbReference type="Proteomes" id="UP000199274">
    <property type="component" value="Unassembled WGS sequence"/>
</dbReference>
<evidence type="ECO:0000313" key="3">
    <source>
        <dbReference type="Proteomes" id="UP000199274"/>
    </source>
</evidence>
<dbReference type="STRING" id="178355.SAMN04488062_10753"/>
<gene>
    <name evidence="2" type="ORF">SAMN04488062_10753</name>
</gene>
<accession>A0A1G8C653</accession>
<sequence>MQFRTLIPILKTNCPIDYNSKIMSLGSCFAVNMAEKLDYFKFQNSCNPFGILFHPLAIEKLINFAVSKKQFTEKDIFFHNERWHCFDVHSDLSNSNKEDLLASLNTLIRSTNQQLAQSTHIIITYGTSWIYRNIESDSIVANCHKVPQKQFKKELLSVEEIEKSVANTIKLIHAVNPNCTIVFTVSPVRHIKDGFVENQVSKSNLISALYSVLNLPPSEMKAVYFPSYEIIMDELRDYRFYTEDMLHPNQVAIDYIWKVFKETTISETAFDVMEEVESIQKSLSHKPFNPNSESHLKFQSKVREKITKLENQYSFMKF</sequence>
<reference evidence="3" key="1">
    <citation type="submission" date="2016-10" db="EMBL/GenBank/DDBJ databases">
        <authorList>
            <person name="Varghese N."/>
            <person name="Submissions S."/>
        </authorList>
    </citation>
    <scope>NUCLEOTIDE SEQUENCE [LARGE SCALE GENOMIC DNA]</scope>
    <source>
        <strain evidence="3">CGMCC 1.2747</strain>
    </source>
</reference>
<feature type="domain" description="GSCFA" evidence="1">
    <location>
        <begin position="21"/>
        <end position="260"/>
    </location>
</feature>
<dbReference type="EMBL" id="FNDB01000007">
    <property type="protein sequence ID" value="SDH40803.1"/>
    <property type="molecule type" value="Genomic_DNA"/>
</dbReference>
<dbReference type="InterPro" id="IPR014982">
    <property type="entry name" value="GSCFA"/>
</dbReference>
<dbReference type="Pfam" id="PF08885">
    <property type="entry name" value="GSCFA"/>
    <property type="match status" value="1"/>
</dbReference>
<name>A0A1G8C653_9FLAO</name>
<dbReference type="AlphaFoldDB" id="A0A1G8C653"/>
<dbReference type="OrthoDB" id="9807687at2"/>
<protein>
    <submittedName>
        <fullName evidence="2">GSCFA family protein</fullName>
    </submittedName>
</protein>
<dbReference type="InterPro" id="IPR036514">
    <property type="entry name" value="SGNH_hydro_sf"/>
</dbReference>
<keyword evidence="3" id="KW-1185">Reference proteome</keyword>
<dbReference type="RefSeq" id="WP_091257325.1">
    <property type="nucleotide sequence ID" value="NZ_FNDB01000007.1"/>
</dbReference>